<protein>
    <submittedName>
        <fullName evidence="2">DUF2182 domain-containing protein</fullName>
    </submittedName>
</protein>
<feature type="transmembrane region" description="Helical" evidence="1">
    <location>
        <begin position="86"/>
        <end position="113"/>
    </location>
</feature>
<gene>
    <name evidence="2" type="ORF">ACFSC0_15810</name>
</gene>
<proteinExistence type="predicted"/>
<dbReference type="RefSeq" id="WP_377281833.1">
    <property type="nucleotide sequence ID" value="NZ_JBHRSI010000005.1"/>
</dbReference>
<feature type="transmembrane region" description="Helical" evidence="1">
    <location>
        <begin position="268"/>
        <end position="286"/>
    </location>
</feature>
<evidence type="ECO:0000313" key="3">
    <source>
        <dbReference type="Proteomes" id="UP001597237"/>
    </source>
</evidence>
<keyword evidence="3" id="KW-1185">Reference proteome</keyword>
<keyword evidence="1" id="KW-0472">Membrane</keyword>
<feature type="transmembrane region" description="Helical" evidence="1">
    <location>
        <begin position="177"/>
        <end position="199"/>
    </location>
</feature>
<reference evidence="3" key="1">
    <citation type="journal article" date="2019" name="Int. J. Syst. Evol. Microbiol.">
        <title>The Global Catalogue of Microorganisms (GCM) 10K type strain sequencing project: providing services to taxonomists for standard genome sequencing and annotation.</title>
        <authorList>
            <consortium name="The Broad Institute Genomics Platform"/>
            <consortium name="The Broad Institute Genome Sequencing Center for Infectious Disease"/>
            <person name="Wu L."/>
            <person name="Ma J."/>
        </authorList>
    </citation>
    <scope>NUCLEOTIDE SEQUENCE [LARGE SCALE GENOMIC DNA]</scope>
    <source>
        <strain evidence="3">DFY28</strain>
    </source>
</reference>
<comment type="caution">
    <text evidence="2">The sequence shown here is derived from an EMBL/GenBank/DDBJ whole genome shotgun (WGS) entry which is preliminary data.</text>
</comment>
<feature type="transmembrane region" description="Helical" evidence="1">
    <location>
        <begin position="134"/>
        <end position="157"/>
    </location>
</feature>
<dbReference type="EMBL" id="JBHUEY010000006">
    <property type="protein sequence ID" value="MFD1784868.1"/>
    <property type="molecule type" value="Genomic_DNA"/>
</dbReference>
<dbReference type="InterPro" id="IPR018688">
    <property type="entry name" value="PpoB2-like"/>
</dbReference>
<dbReference type="Pfam" id="PF09948">
    <property type="entry name" value="PpoB2"/>
    <property type="match status" value="1"/>
</dbReference>
<dbReference type="Proteomes" id="UP001597237">
    <property type="component" value="Unassembled WGS sequence"/>
</dbReference>
<organism evidence="2 3">
    <name type="scientific">Phenylobacterium terrae</name>
    <dbReference type="NCBI Taxonomy" id="2665495"/>
    <lineage>
        <taxon>Bacteria</taxon>
        <taxon>Pseudomonadati</taxon>
        <taxon>Pseudomonadota</taxon>
        <taxon>Alphaproteobacteria</taxon>
        <taxon>Caulobacterales</taxon>
        <taxon>Caulobacteraceae</taxon>
        <taxon>Phenylobacterium</taxon>
    </lineage>
</organism>
<keyword evidence="1" id="KW-1133">Transmembrane helix</keyword>
<name>A0ABW4N536_9CAUL</name>
<feature type="transmembrane region" description="Helical" evidence="1">
    <location>
        <begin position="17"/>
        <end position="36"/>
    </location>
</feature>
<feature type="transmembrane region" description="Helical" evidence="1">
    <location>
        <begin position="220"/>
        <end position="248"/>
    </location>
</feature>
<keyword evidence="1" id="KW-0812">Transmembrane</keyword>
<accession>A0ABW4N536</accession>
<evidence type="ECO:0000256" key="1">
    <source>
        <dbReference type="SAM" id="Phobius"/>
    </source>
</evidence>
<sequence length="287" mass="29895">MTDHPALAERLARRQRAVVGGALALLGLLAWLYLLAGAGMGHGPVETTRLSLFPHTAAPAPDAMPGMDMPMEGVAEASPPAWSAGLWLLVAAMWWTMMVAMMSPSAAPAVLLYARVVRHAGGRPDGRGLAPTGAFAAGYFLAWLAFALAATAAQWGLEQSGLVASAMAGSRDRWFSAALLLAAGVYQLSPLQAACLSHCRSPAQFLTRHWRPGASGAVRLGLLHGAYCVGCCWALMALLFVGGVMNLAWIAVLSLLVLAEKVAPGGPWIGRAAGLVLIAWAALTLLV</sequence>
<evidence type="ECO:0000313" key="2">
    <source>
        <dbReference type="EMBL" id="MFD1784868.1"/>
    </source>
</evidence>